<dbReference type="Gene3D" id="1.10.640.10">
    <property type="entry name" value="Haem peroxidase domain superfamily, animal type"/>
    <property type="match status" value="1"/>
</dbReference>
<dbReference type="EMBL" id="JARIHO010000003">
    <property type="protein sequence ID" value="KAJ7364547.1"/>
    <property type="molecule type" value="Genomic_DNA"/>
</dbReference>
<dbReference type="GO" id="GO:0006979">
    <property type="term" value="P:response to oxidative stress"/>
    <property type="evidence" value="ECO:0007669"/>
    <property type="project" value="InterPro"/>
</dbReference>
<dbReference type="InterPro" id="IPR050783">
    <property type="entry name" value="Oxylipin_biosynth_metab"/>
</dbReference>
<feature type="non-terminal residue" evidence="1">
    <location>
        <position position="106"/>
    </location>
</feature>
<keyword evidence="1" id="KW-0560">Oxidoreductase</keyword>
<name>A0AAD7APK1_9AGAR</name>
<keyword evidence="2" id="KW-1185">Reference proteome</keyword>
<dbReference type="GO" id="GO:0020037">
    <property type="term" value="F:heme binding"/>
    <property type="evidence" value="ECO:0007669"/>
    <property type="project" value="InterPro"/>
</dbReference>
<evidence type="ECO:0000313" key="2">
    <source>
        <dbReference type="Proteomes" id="UP001218218"/>
    </source>
</evidence>
<dbReference type="Proteomes" id="UP001218218">
    <property type="component" value="Unassembled WGS sequence"/>
</dbReference>
<evidence type="ECO:0000313" key="1">
    <source>
        <dbReference type="EMBL" id="KAJ7364547.1"/>
    </source>
</evidence>
<organism evidence="1 2">
    <name type="scientific">Mycena albidolilacea</name>
    <dbReference type="NCBI Taxonomy" id="1033008"/>
    <lineage>
        <taxon>Eukaryota</taxon>
        <taxon>Fungi</taxon>
        <taxon>Dikarya</taxon>
        <taxon>Basidiomycota</taxon>
        <taxon>Agaricomycotina</taxon>
        <taxon>Agaricomycetes</taxon>
        <taxon>Agaricomycetidae</taxon>
        <taxon>Agaricales</taxon>
        <taxon>Marasmiineae</taxon>
        <taxon>Mycenaceae</taxon>
        <taxon>Mycena</taxon>
    </lineage>
</organism>
<proteinExistence type="predicted"/>
<dbReference type="InterPro" id="IPR037120">
    <property type="entry name" value="Haem_peroxidase_sf_animal"/>
</dbReference>
<accession>A0AAD7APK1</accession>
<dbReference type="AlphaFoldDB" id="A0AAD7APK1"/>
<sequence length="106" mass="11924">IKRGKDGRFSDHDLATIVQEATESPASAFRARGTPGALRAVEMFGIMQTRQWGVCTMNEFQQFSLGLKRFRTFEEWNSDVSIAVLLENGTKNAARCLYGHIDNLKL</sequence>
<keyword evidence="1" id="KW-0575">Peroxidase</keyword>
<dbReference type="InterPro" id="IPR010255">
    <property type="entry name" value="Haem_peroxidase_sf"/>
</dbReference>
<protein>
    <submittedName>
        <fullName evidence="1">Heme peroxidase</fullName>
    </submittedName>
</protein>
<gene>
    <name evidence="1" type="ORF">DFH08DRAFT_620384</name>
</gene>
<feature type="non-terminal residue" evidence="1">
    <location>
        <position position="1"/>
    </location>
</feature>
<reference evidence="1" key="1">
    <citation type="submission" date="2023-03" db="EMBL/GenBank/DDBJ databases">
        <title>Massive genome expansion in bonnet fungi (Mycena s.s.) driven by repeated elements and novel gene families across ecological guilds.</title>
        <authorList>
            <consortium name="Lawrence Berkeley National Laboratory"/>
            <person name="Harder C.B."/>
            <person name="Miyauchi S."/>
            <person name="Viragh M."/>
            <person name="Kuo A."/>
            <person name="Thoen E."/>
            <person name="Andreopoulos B."/>
            <person name="Lu D."/>
            <person name="Skrede I."/>
            <person name="Drula E."/>
            <person name="Henrissat B."/>
            <person name="Morin E."/>
            <person name="Kohler A."/>
            <person name="Barry K."/>
            <person name="LaButti K."/>
            <person name="Morin E."/>
            <person name="Salamov A."/>
            <person name="Lipzen A."/>
            <person name="Mereny Z."/>
            <person name="Hegedus B."/>
            <person name="Baldrian P."/>
            <person name="Stursova M."/>
            <person name="Weitz H."/>
            <person name="Taylor A."/>
            <person name="Grigoriev I.V."/>
            <person name="Nagy L.G."/>
            <person name="Martin F."/>
            <person name="Kauserud H."/>
        </authorList>
    </citation>
    <scope>NUCLEOTIDE SEQUENCE</scope>
    <source>
        <strain evidence="1">CBHHK002</strain>
    </source>
</reference>
<dbReference type="PANTHER" id="PTHR11903">
    <property type="entry name" value="PROSTAGLANDIN G/H SYNTHASE"/>
    <property type="match status" value="1"/>
</dbReference>
<comment type="caution">
    <text evidence="1">The sequence shown here is derived from an EMBL/GenBank/DDBJ whole genome shotgun (WGS) entry which is preliminary data.</text>
</comment>
<dbReference type="GO" id="GO:0004601">
    <property type="term" value="F:peroxidase activity"/>
    <property type="evidence" value="ECO:0007669"/>
    <property type="project" value="UniProtKB-KW"/>
</dbReference>
<dbReference type="SUPFAM" id="SSF48113">
    <property type="entry name" value="Heme-dependent peroxidases"/>
    <property type="match status" value="1"/>
</dbReference>
<dbReference type="PANTHER" id="PTHR11903:SF37">
    <property type="entry name" value="PSI-PRODUCING OXYGENASE A"/>
    <property type="match status" value="1"/>
</dbReference>